<dbReference type="Proteomes" id="UP000011087">
    <property type="component" value="Unassembled WGS sequence"/>
</dbReference>
<feature type="region of interest" description="Disordered" evidence="1">
    <location>
        <begin position="68"/>
        <end position="215"/>
    </location>
</feature>
<feature type="region of interest" description="Disordered" evidence="1">
    <location>
        <begin position="228"/>
        <end position="253"/>
    </location>
</feature>
<evidence type="ECO:0000313" key="2">
    <source>
        <dbReference type="EMBL" id="EKX50863.1"/>
    </source>
</evidence>
<accession>L1JS13</accession>
<evidence type="ECO:0000313" key="4">
    <source>
        <dbReference type="Proteomes" id="UP000011087"/>
    </source>
</evidence>
<name>L1JS13_GUITC</name>
<feature type="compositionally biased region" description="Polar residues" evidence="1">
    <location>
        <begin position="174"/>
        <end position="184"/>
    </location>
</feature>
<feature type="region of interest" description="Disordered" evidence="1">
    <location>
        <begin position="502"/>
        <end position="524"/>
    </location>
</feature>
<keyword evidence="4" id="KW-1185">Reference proteome</keyword>
<feature type="compositionally biased region" description="Polar residues" evidence="1">
    <location>
        <begin position="96"/>
        <end position="111"/>
    </location>
</feature>
<evidence type="ECO:0000313" key="3">
    <source>
        <dbReference type="EnsemblProtists" id="EKX50863"/>
    </source>
</evidence>
<proteinExistence type="predicted"/>
<reference evidence="2 4" key="1">
    <citation type="journal article" date="2012" name="Nature">
        <title>Algal genomes reveal evolutionary mosaicism and the fate of nucleomorphs.</title>
        <authorList>
            <consortium name="DOE Joint Genome Institute"/>
            <person name="Curtis B.A."/>
            <person name="Tanifuji G."/>
            <person name="Burki F."/>
            <person name="Gruber A."/>
            <person name="Irimia M."/>
            <person name="Maruyama S."/>
            <person name="Arias M.C."/>
            <person name="Ball S.G."/>
            <person name="Gile G.H."/>
            <person name="Hirakawa Y."/>
            <person name="Hopkins J.F."/>
            <person name="Kuo A."/>
            <person name="Rensing S.A."/>
            <person name="Schmutz J."/>
            <person name="Symeonidi A."/>
            <person name="Elias M."/>
            <person name="Eveleigh R.J."/>
            <person name="Herman E.K."/>
            <person name="Klute M.J."/>
            <person name="Nakayama T."/>
            <person name="Obornik M."/>
            <person name="Reyes-Prieto A."/>
            <person name="Armbrust E.V."/>
            <person name="Aves S.J."/>
            <person name="Beiko R.G."/>
            <person name="Coutinho P."/>
            <person name="Dacks J.B."/>
            <person name="Durnford D.G."/>
            <person name="Fast N.M."/>
            <person name="Green B.R."/>
            <person name="Grisdale C.J."/>
            <person name="Hempel F."/>
            <person name="Henrissat B."/>
            <person name="Hoppner M.P."/>
            <person name="Ishida K."/>
            <person name="Kim E."/>
            <person name="Koreny L."/>
            <person name="Kroth P.G."/>
            <person name="Liu Y."/>
            <person name="Malik S.B."/>
            <person name="Maier U.G."/>
            <person name="McRose D."/>
            <person name="Mock T."/>
            <person name="Neilson J.A."/>
            <person name="Onodera N.T."/>
            <person name="Poole A.M."/>
            <person name="Pritham E.J."/>
            <person name="Richards T.A."/>
            <person name="Rocap G."/>
            <person name="Roy S.W."/>
            <person name="Sarai C."/>
            <person name="Schaack S."/>
            <person name="Shirato S."/>
            <person name="Slamovits C.H."/>
            <person name="Spencer D.F."/>
            <person name="Suzuki S."/>
            <person name="Worden A.Z."/>
            <person name="Zauner S."/>
            <person name="Barry K."/>
            <person name="Bell C."/>
            <person name="Bharti A.K."/>
            <person name="Crow J.A."/>
            <person name="Grimwood J."/>
            <person name="Kramer R."/>
            <person name="Lindquist E."/>
            <person name="Lucas S."/>
            <person name="Salamov A."/>
            <person name="McFadden G.I."/>
            <person name="Lane C.E."/>
            <person name="Keeling P.J."/>
            <person name="Gray M.W."/>
            <person name="Grigoriev I.V."/>
            <person name="Archibald J.M."/>
        </authorList>
    </citation>
    <scope>NUCLEOTIDE SEQUENCE</scope>
    <source>
        <strain evidence="2 4">CCMP2712</strain>
    </source>
</reference>
<dbReference type="EnsemblProtists" id="EKX50863">
    <property type="protein sequence ID" value="EKX50863"/>
    <property type="gene ID" value="GUITHDRAFT_103453"/>
</dbReference>
<dbReference type="KEGG" id="gtt:GUITHDRAFT_103453"/>
<gene>
    <name evidence="2" type="ORF">GUITHDRAFT_103453</name>
</gene>
<dbReference type="RefSeq" id="XP_005837843.1">
    <property type="nucleotide sequence ID" value="XM_005837786.1"/>
</dbReference>
<organism evidence="2">
    <name type="scientific">Guillardia theta (strain CCMP2712)</name>
    <name type="common">Cryptophyte</name>
    <dbReference type="NCBI Taxonomy" id="905079"/>
    <lineage>
        <taxon>Eukaryota</taxon>
        <taxon>Cryptophyceae</taxon>
        <taxon>Pyrenomonadales</taxon>
        <taxon>Geminigeraceae</taxon>
        <taxon>Guillardia</taxon>
    </lineage>
</organism>
<feature type="compositionally biased region" description="Basic and acidic residues" evidence="1">
    <location>
        <begin position="351"/>
        <end position="362"/>
    </location>
</feature>
<feature type="compositionally biased region" description="Basic and acidic residues" evidence="1">
    <location>
        <begin position="371"/>
        <end position="382"/>
    </location>
</feature>
<feature type="compositionally biased region" description="Polar residues" evidence="1">
    <location>
        <begin position="119"/>
        <end position="138"/>
    </location>
</feature>
<feature type="compositionally biased region" description="Basic residues" evidence="1">
    <location>
        <begin position="323"/>
        <end position="334"/>
    </location>
</feature>
<feature type="compositionally biased region" description="Basic and acidic residues" evidence="1">
    <location>
        <begin position="145"/>
        <end position="158"/>
    </location>
</feature>
<dbReference type="AlphaFoldDB" id="L1JS13"/>
<reference evidence="4" key="2">
    <citation type="submission" date="2012-11" db="EMBL/GenBank/DDBJ databases">
        <authorList>
            <person name="Kuo A."/>
            <person name="Curtis B.A."/>
            <person name="Tanifuji G."/>
            <person name="Burki F."/>
            <person name="Gruber A."/>
            <person name="Irimia M."/>
            <person name="Maruyama S."/>
            <person name="Arias M.C."/>
            <person name="Ball S.G."/>
            <person name="Gile G.H."/>
            <person name="Hirakawa Y."/>
            <person name="Hopkins J.F."/>
            <person name="Rensing S.A."/>
            <person name="Schmutz J."/>
            <person name="Symeonidi A."/>
            <person name="Elias M."/>
            <person name="Eveleigh R.J."/>
            <person name="Herman E.K."/>
            <person name="Klute M.J."/>
            <person name="Nakayama T."/>
            <person name="Obornik M."/>
            <person name="Reyes-Prieto A."/>
            <person name="Armbrust E.V."/>
            <person name="Aves S.J."/>
            <person name="Beiko R.G."/>
            <person name="Coutinho P."/>
            <person name="Dacks J.B."/>
            <person name="Durnford D.G."/>
            <person name="Fast N.M."/>
            <person name="Green B.R."/>
            <person name="Grisdale C."/>
            <person name="Hempe F."/>
            <person name="Henrissat B."/>
            <person name="Hoppner M.P."/>
            <person name="Ishida K.-I."/>
            <person name="Kim E."/>
            <person name="Koreny L."/>
            <person name="Kroth P.G."/>
            <person name="Liu Y."/>
            <person name="Malik S.-B."/>
            <person name="Maier U.G."/>
            <person name="McRose D."/>
            <person name="Mock T."/>
            <person name="Neilson J.A."/>
            <person name="Onodera N.T."/>
            <person name="Poole A.M."/>
            <person name="Pritham E.J."/>
            <person name="Richards T.A."/>
            <person name="Rocap G."/>
            <person name="Roy S.W."/>
            <person name="Sarai C."/>
            <person name="Schaack S."/>
            <person name="Shirato S."/>
            <person name="Slamovits C.H."/>
            <person name="Spencer D.F."/>
            <person name="Suzuki S."/>
            <person name="Worden A.Z."/>
            <person name="Zauner S."/>
            <person name="Barry K."/>
            <person name="Bell C."/>
            <person name="Bharti A.K."/>
            <person name="Crow J.A."/>
            <person name="Grimwood J."/>
            <person name="Kramer R."/>
            <person name="Lindquist E."/>
            <person name="Lucas S."/>
            <person name="Salamov A."/>
            <person name="McFadden G.I."/>
            <person name="Lane C.E."/>
            <person name="Keeling P.J."/>
            <person name="Gray M.W."/>
            <person name="Grigoriev I.V."/>
            <person name="Archibald J.M."/>
        </authorList>
    </citation>
    <scope>NUCLEOTIDE SEQUENCE</scope>
    <source>
        <strain evidence="4">CCMP2712</strain>
    </source>
</reference>
<dbReference type="EMBL" id="JH992977">
    <property type="protein sequence ID" value="EKX50863.1"/>
    <property type="molecule type" value="Genomic_DNA"/>
</dbReference>
<protein>
    <submittedName>
        <fullName evidence="2 3">Uncharacterized protein</fullName>
    </submittedName>
</protein>
<dbReference type="HOGENOM" id="CLU_520196_0_0_1"/>
<feature type="compositionally biased region" description="Low complexity" evidence="1">
    <location>
        <begin position="160"/>
        <end position="173"/>
    </location>
</feature>
<reference evidence="3" key="3">
    <citation type="submission" date="2016-03" db="UniProtKB">
        <authorList>
            <consortium name="EnsemblProtists"/>
        </authorList>
    </citation>
    <scope>IDENTIFICATION</scope>
</reference>
<dbReference type="GeneID" id="17307389"/>
<sequence length="524" mass="57004">MISCLFPRKKPSSKQDGCKLWSCENPNEAATLLRSIGLNKLASIALSCQLDGPALASVLDNLQPRLFSGDDQGLSAPSSVNSTDNEERTKNPPSMRESSSWLSQTLKQNGESAEDKANSKSNLRNEMTSADETSTLASQVAEDGSSPHEEKKSSERSTHSLNPNDPSSPPESSKQALLPTSPSRSKSKSMKTIKSDIQNCLPCQRDATGTGSGVAEVKQDYKESLQTAGAMRVKSRRSTLPMAKPHAPRSDFDCLKEPFYSSHRRFQENEKFLPIEEDDVDGSQPLPSKHDSLLKLLSENGAEQTQAPSKCINGMKGNERPNNRSRKSSGKKHAPISEKALNGGIRQISSEVHKPLRSEVDSASKQQMNQKDPKPSTSDKKQPMLNGQSQLDPNGADRAHVKTSSPIKGGNGLTKLLTMARLSESSSFHESSQNSPAQGDEHPTSPQAVNLSDLHPFFAEMDLIRKTEIASKVQVPKLWAEGSTPRSHMDCSIKINYSQLDGEQSDRSLTSQGYTSSEVCSVTS</sequence>
<feature type="compositionally biased region" description="Low complexity" evidence="1">
    <location>
        <begin position="423"/>
        <end position="435"/>
    </location>
</feature>
<evidence type="ECO:0000256" key="1">
    <source>
        <dbReference type="SAM" id="MobiDB-lite"/>
    </source>
</evidence>
<feature type="region of interest" description="Disordered" evidence="1">
    <location>
        <begin position="270"/>
        <end position="453"/>
    </location>
</feature>
<dbReference type="PaxDb" id="55529-EKX50863"/>